<dbReference type="EMBL" id="PKPP01000390">
    <property type="protein sequence ID" value="PWA93375.1"/>
    <property type="molecule type" value="Genomic_DNA"/>
</dbReference>
<dbReference type="GO" id="GO:0003723">
    <property type="term" value="F:RNA binding"/>
    <property type="evidence" value="ECO:0007669"/>
    <property type="project" value="TreeGrafter"/>
</dbReference>
<evidence type="ECO:0000313" key="2">
    <source>
        <dbReference type="EMBL" id="PWA93375.1"/>
    </source>
</evidence>
<organism evidence="2 3">
    <name type="scientific">Artemisia annua</name>
    <name type="common">Sweet wormwood</name>
    <dbReference type="NCBI Taxonomy" id="35608"/>
    <lineage>
        <taxon>Eukaryota</taxon>
        <taxon>Viridiplantae</taxon>
        <taxon>Streptophyta</taxon>
        <taxon>Embryophyta</taxon>
        <taxon>Tracheophyta</taxon>
        <taxon>Spermatophyta</taxon>
        <taxon>Magnoliopsida</taxon>
        <taxon>eudicotyledons</taxon>
        <taxon>Gunneridae</taxon>
        <taxon>Pentapetalae</taxon>
        <taxon>asterids</taxon>
        <taxon>campanulids</taxon>
        <taxon>Asterales</taxon>
        <taxon>Asteraceae</taxon>
        <taxon>Asteroideae</taxon>
        <taxon>Anthemideae</taxon>
        <taxon>Artemisiinae</taxon>
        <taxon>Artemisia</taxon>
    </lineage>
</organism>
<dbReference type="PANTHER" id="PTHR12221">
    <property type="entry name" value="PESCADILLO - RELATED"/>
    <property type="match status" value="1"/>
</dbReference>
<dbReference type="InterPro" id="IPR010613">
    <property type="entry name" value="PES"/>
</dbReference>
<dbReference type="Pfam" id="PF06732">
    <property type="entry name" value="Pescadillo_N"/>
    <property type="match status" value="1"/>
</dbReference>
<proteinExistence type="predicted"/>
<comment type="subcellular location">
    <subcellularLocation>
        <location evidence="1">Nucleus</location>
    </subcellularLocation>
</comment>
<reference evidence="2 3" key="1">
    <citation type="journal article" date="2018" name="Mol. Plant">
        <title>The genome of Artemisia annua provides insight into the evolution of Asteraceae family and artemisinin biosynthesis.</title>
        <authorList>
            <person name="Shen Q."/>
            <person name="Zhang L."/>
            <person name="Liao Z."/>
            <person name="Wang S."/>
            <person name="Yan T."/>
            <person name="Shi P."/>
            <person name="Liu M."/>
            <person name="Fu X."/>
            <person name="Pan Q."/>
            <person name="Wang Y."/>
            <person name="Lv Z."/>
            <person name="Lu X."/>
            <person name="Zhang F."/>
            <person name="Jiang W."/>
            <person name="Ma Y."/>
            <person name="Chen M."/>
            <person name="Hao X."/>
            <person name="Li L."/>
            <person name="Tang Y."/>
            <person name="Lv G."/>
            <person name="Zhou Y."/>
            <person name="Sun X."/>
            <person name="Brodelius P.E."/>
            <person name="Rose J.K.C."/>
            <person name="Tang K."/>
        </authorList>
    </citation>
    <scope>NUCLEOTIDE SEQUENCE [LARGE SCALE GENOMIC DNA]</scope>
    <source>
        <strain evidence="3">cv. Huhao1</strain>
        <tissue evidence="2">Leaf</tissue>
    </source>
</reference>
<gene>
    <name evidence="2" type="ORF">CTI12_AA071380</name>
</gene>
<name>A0A2U1Q5V0_ARTAN</name>
<dbReference type="STRING" id="35608.A0A2U1Q5V0"/>
<dbReference type="GO" id="GO:0000463">
    <property type="term" value="P:maturation of LSU-rRNA from tricistronic rRNA transcript (SSU-rRNA, 5.8S rRNA, LSU-rRNA)"/>
    <property type="evidence" value="ECO:0007669"/>
    <property type="project" value="TreeGrafter"/>
</dbReference>
<evidence type="ECO:0000313" key="3">
    <source>
        <dbReference type="Proteomes" id="UP000245207"/>
    </source>
</evidence>
<dbReference type="PANTHER" id="PTHR12221:SF6">
    <property type="entry name" value="PESCADILLO HOMOLOG"/>
    <property type="match status" value="1"/>
</dbReference>
<keyword evidence="3" id="KW-1185">Reference proteome</keyword>
<dbReference type="Proteomes" id="UP000245207">
    <property type="component" value="Unassembled WGS sequence"/>
</dbReference>
<dbReference type="GO" id="GO:0070545">
    <property type="term" value="C:PeBoW complex"/>
    <property type="evidence" value="ECO:0007669"/>
    <property type="project" value="TreeGrafter"/>
</dbReference>
<dbReference type="AlphaFoldDB" id="A0A2U1Q5V0"/>
<comment type="caution">
    <text evidence="2">The sequence shown here is derived from an EMBL/GenBank/DDBJ whole genome shotgun (WGS) entry which is preliminary data.</text>
</comment>
<dbReference type="OrthoDB" id="10264910at2759"/>
<protein>
    <submittedName>
        <fullName evidence="2">Pescadillo-related protein</fullName>
    </submittedName>
</protein>
<sequence>MVHLFAALPAIERESIQPDQIHNCQGSSLEWQACISRTHKLRKAFIYVKGFYICAGLLINLCSGEVDSLQVTWLTPHALQQVMPQDVDLNIMVTLLEFYEIS</sequence>
<evidence type="ECO:0000256" key="1">
    <source>
        <dbReference type="ARBA" id="ARBA00004123"/>
    </source>
</evidence>
<accession>A0A2U1Q5V0</accession>